<dbReference type="InterPro" id="IPR036749">
    <property type="entry name" value="Expansin_CBD_sf"/>
</dbReference>
<organism evidence="7 8">
    <name type="scientific">Thlaspi arvense</name>
    <name type="common">Field penny-cress</name>
    <dbReference type="NCBI Taxonomy" id="13288"/>
    <lineage>
        <taxon>Eukaryota</taxon>
        <taxon>Viridiplantae</taxon>
        <taxon>Streptophyta</taxon>
        <taxon>Embryophyta</taxon>
        <taxon>Tracheophyta</taxon>
        <taxon>Spermatophyta</taxon>
        <taxon>Magnoliopsida</taxon>
        <taxon>eudicotyledons</taxon>
        <taxon>Gunneridae</taxon>
        <taxon>Pentapetalae</taxon>
        <taxon>rosids</taxon>
        <taxon>malvids</taxon>
        <taxon>Brassicales</taxon>
        <taxon>Brassicaceae</taxon>
        <taxon>Thlaspideae</taxon>
        <taxon>Thlaspi</taxon>
    </lineage>
</organism>
<dbReference type="AlphaFoldDB" id="A0AAU9RNA6"/>
<keyword evidence="4" id="KW-0732">Signal</keyword>
<gene>
    <name evidence="7" type="ORF">TAV2_LOCUS7880</name>
</gene>
<comment type="similarity">
    <text evidence="3">Belongs to the expansin family.</text>
</comment>
<protein>
    <submittedName>
        <fullName evidence="7">Uncharacterized protein</fullName>
    </submittedName>
</protein>
<dbReference type="GO" id="GO:0005576">
    <property type="term" value="C:extracellular region"/>
    <property type="evidence" value="ECO:0007669"/>
    <property type="project" value="UniProtKB-SubCell"/>
</dbReference>
<keyword evidence="8" id="KW-1185">Reference proteome</keyword>
<evidence type="ECO:0000259" key="5">
    <source>
        <dbReference type="PROSITE" id="PS50842"/>
    </source>
</evidence>
<dbReference type="Pfam" id="PF01357">
    <property type="entry name" value="Expansin_C"/>
    <property type="match status" value="1"/>
</dbReference>
<dbReference type="InterPro" id="IPR005795">
    <property type="entry name" value="LolPI"/>
</dbReference>
<dbReference type="InterPro" id="IPR007117">
    <property type="entry name" value="Expansin_CBD"/>
</dbReference>
<accession>A0AAU9RNA6</accession>
<dbReference type="Proteomes" id="UP000836841">
    <property type="component" value="Chromosome 2"/>
</dbReference>
<feature type="domain" description="Expansin-like EG45" evidence="5">
    <location>
        <begin position="51"/>
        <end position="148"/>
    </location>
</feature>
<dbReference type="InterPro" id="IPR036908">
    <property type="entry name" value="RlpA-like_sf"/>
</dbReference>
<evidence type="ECO:0000256" key="1">
    <source>
        <dbReference type="ARBA" id="ARBA00004613"/>
    </source>
</evidence>
<dbReference type="PROSITE" id="PS50842">
    <property type="entry name" value="EXPANSIN_EG45"/>
    <property type="match status" value="1"/>
</dbReference>
<evidence type="ECO:0000256" key="2">
    <source>
        <dbReference type="ARBA" id="ARBA00022525"/>
    </source>
</evidence>
<sequence>MASSSPHRYLALFAVASLKCCYCQNVTVDSDGWNNAGGTWYGEADGAGSSGGACGYGSAVASPPFYAMISAGGPLLFNNGQGSCSRRPKRVTITDECPGGPCASEPVHFDLSGKAIGKLARHGQADQLRAAGVIRVAYRRTPCSYQGTTIAFHIDAGANPYYIAFVVDYENGDGDLASVEIQPAGGGFIPMQEMRSAVWKVNSGSALSGPFNIRLTSGETRKIIVAEAVIPANWRADETYRSIVNF</sequence>
<dbReference type="PRINTS" id="PR01225">
    <property type="entry name" value="EXPANSNFAMLY"/>
</dbReference>
<evidence type="ECO:0000256" key="3">
    <source>
        <dbReference type="RuleBase" id="RU003460"/>
    </source>
</evidence>
<feature type="chain" id="PRO_5044009636" evidence="4">
    <location>
        <begin position="24"/>
        <end position="246"/>
    </location>
</feature>
<evidence type="ECO:0000259" key="6">
    <source>
        <dbReference type="PROSITE" id="PS50843"/>
    </source>
</evidence>
<dbReference type="PANTHER" id="PTHR31692">
    <property type="entry name" value="EXPANSIN-B3"/>
    <property type="match status" value="1"/>
</dbReference>
<feature type="domain" description="Expansin-like CBD" evidence="6">
    <location>
        <begin position="161"/>
        <end position="242"/>
    </location>
</feature>
<dbReference type="PROSITE" id="PS50843">
    <property type="entry name" value="EXPANSIN_CBD"/>
    <property type="match status" value="1"/>
</dbReference>
<feature type="signal peptide" evidence="4">
    <location>
        <begin position="1"/>
        <end position="23"/>
    </location>
</feature>
<reference evidence="7 8" key="1">
    <citation type="submission" date="2022-03" db="EMBL/GenBank/DDBJ databases">
        <authorList>
            <person name="Nunn A."/>
            <person name="Chopra R."/>
            <person name="Nunn A."/>
            <person name="Contreras Garrido A."/>
        </authorList>
    </citation>
    <scope>NUCLEOTIDE SEQUENCE [LARGE SCALE GENOMIC DNA]</scope>
</reference>
<dbReference type="Gene3D" id="2.40.40.10">
    <property type="entry name" value="RlpA-like domain"/>
    <property type="match status" value="1"/>
</dbReference>
<dbReference type="InterPro" id="IPR007112">
    <property type="entry name" value="Expansin/allergen_DPBB_dom"/>
</dbReference>
<dbReference type="EMBL" id="OU466858">
    <property type="protein sequence ID" value="CAH2046579.1"/>
    <property type="molecule type" value="Genomic_DNA"/>
</dbReference>
<dbReference type="Pfam" id="PF03330">
    <property type="entry name" value="DPBB_1"/>
    <property type="match status" value="1"/>
</dbReference>
<dbReference type="PANTHER" id="PTHR31692:SF89">
    <property type="entry name" value="GENOME ASSEMBLY, CHROMOSOME: A02"/>
    <property type="match status" value="1"/>
</dbReference>
<dbReference type="InterPro" id="IPR007118">
    <property type="entry name" value="Expan_Lol_pI"/>
</dbReference>
<keyword evidence="2" id="KW-0964">Secreted</keyword>
<comment type="subcellular location">
    <subcellularLocation>
        <location evidence="1">Secreted</location>
    </subcellularLocation>
</comment>
<evidence type="ECO:0000313" key="8">
    <source>
        <dbReference type="Proteomes" id="UP000836841"/>
    </source>
</evidence>
<name>A0AAU9RNA6_THLAR</name>
<dbReference type="SUPFAM" id="SSF50685">
    <property type="entry name" value="Barwin-like endoglucanases"/>
    <property type="match status" value="1"/>
</dbReference>
<dbReference type="InterPro" id="IPR009009">
    <property type="entry name" value="RlpA-like_DPBB"/>
</dbReference>
<evidence type="ECO:0000313" key="7">
    <source>
        <dbReference type="EMBL" id="CAH2046579.1"/>
    </source>
</evidence>
<dbReference type="Gene3D" id="2.60.40.760">
    <property type="entry name" value="Expansin, cellulose-binding-like domain"/>
    <property type="match status" value="1"/>
</dbReference>
<dbReference type="SUPFAM" id="SSF49590">
    <property type="entry name" value="PHL pollen allergen"/>
    <property type="match status" value="1"/>
</dbReference>
<evidence type="ECO:0000256" key="4">
    <source>
        <dbReference type="SAM" id="SignalP"/>
    </source>
</evidence>
<proteinExistence type="inferred from homology"/>
<dbReference type="PRINTS" id="PR00829">
    <property type="entry name" value="LOLP1ALLERGN"/>
</dbReference>
<dbReference type="GO" id="GO:0009653">
    <property type="term" value="P:anatomical structure morphogenesis"/>
    <property type="evidence" value="ECO:0007669"/>
    <property type="project" value="UniProtKB-ARBA"/>
</dbReference>